<gene>
    <name evidence="1" type="ORF">PCANC_20398</name>
</gene>
<organism evidence="1 2">
    <name type="scientific">Puccinia coronata f. sp. avenae</name>
    <dbReference type="NCBI Taxonomy" id="200324"/>
    <lineage>
        <taxon>Eukaryota</taxon>
        <taxon>Fungi</taxon>
        <taxon>Dikarya</taxon>
        <taxon>Basidiomycota</taxon>
        <taxon>Pucciniomycotina</taxon>
        <taxon>Pucciniomycetes</taxon>
        <taxon>Pucciniales</taxon>
        <taxon>Pucciniaceae</taxon>
        <taxon>Puccinia</taxon>
    </lineage>
</organism>
<reference evidence="1 2" key="1">
    <citation type="submission" date="2017-11" db="EMBL/GenBank/DDBJ databases">
        <title>De novo assembly and phasing of dikaryotic genomes from two isolates of Puccinia coronata f. sp. avenae, the causal agent of oat crown rust.</title>
        <authorList>
            <person name="Miller M.E."/>
            <person name="Zhang Y."/>
            <person name="Omidvar V."/>
            <person name="Sperschneider J."/>
            <person name="Schwessinger B."/>
            <person name="Raley C."/>
            <person name="Palmer J.M."/>
            <person name="Garnica D."/>
            <person name="Upadhyaya N."/>
            <person name="Rathjen J."/>
            <person name="Taylor J.M."/>
            <person name="Park R.F."/>
            <person name="Dodds P.N."/>
            <person name="Hirsch C.D."/>
            <person name="Kianian S.F."/>
            <person name="Figueroa M."/>
        </authorList>
    </citation>
    <scope>NUCLEOTIDE SEQUENCE [LARGE SCALE GENOMIC DNA]</scope>
    <source>
        <strain evidence="1">12NC29</strain>
    </source>
</reference>
<sequence>MNIWQLGWEFDPPAEPLQELPKLPAFFPLQHIKKNPSIQQTSTTQIQLYPHIELYHGRYPTQSNP</sequence>
<name>A0A2N5UET8_9BASI</name>
<protein>
    <submittedName>
        <fullName evidence="1">Uncharacterized protein</fullName>
    </submittedName>
</protein>
<dbReference type="Proteomes" id="UP000235388">
    <property type="component" value="Unassembled WGS sequence"/>
</dbReference>
<comment type="caution">
    <text evidence="1">The sequence shown here is derived from an EMBL/GenBank/DDBJ whole genome shotgun (WGS) entry which is preliminary data.</text>
</comment>
<evidence type="ECO:0000313" key="2">
    <source>
        <dbReference type="Proteomes" id="UP000235388"/>
    </source>
</evidence>
<dbReference type="AlphaFoldDB" id="A0A2N5UET8"/>
<evidence type="ECO:0000313" key="1">
    <source>
        <dbReference type="EMBL" id="PLW36206.1"/>
    </source>
</evidence>
<proteinExistence type="predicted"/>
<keyword evidence="2" id="KW-1185">Reference proteome</keyword>
<accession>A0A2N5UET8</accession>
<dbReference type="EMBL" id="PGCJ01000243">
    <property type="protein sequence ID" value="PLW36206.1"/>
    <property type="molecule type" value="Genomic_DNA"/>
</dbReference>